<dbReference type="PANTHER" id="PTHR43140">
    <property type="entry name" value="TYPE-1 RESTRICTION ENZYME ECOKI SPECIFICITY PROTEIN"/>
    <property type="match status" value="1"/>
</dbReference>
<dbReference type="SUPFAM" id="SSF116734">
    <property type="entry name" value="DNA methylase specificity domain"/>
    <property type="match status" value="2"/>
</dbReference>
<dbReference type="Gene3D" id="3.90.220.20">
    <property type="entry name" value="DNA methylase specificity domains"/>
    <property type="match status" value="2"/>
</dbReference>
<keyword evidence="2" id="KW-0680">Restriction system</keyword>
<comment type="caution">
    <text evidence="5">The sequence shown here is derived from an EMBL/GenBank/DDBJ whole genome shotgun (WGS) entry which is preliminary data.</text>
</comment>
<dbReference type="InterPro" id="IPR051212">
    <property type="entry name" value="Type-I_RE_S_subunit"/>
</dbReference>
<feature type="domain" description="Type I restriction modification DNA specificity" evidence="4">
    <location>
        <begin position="72"/>
        <end position="197"/>
    </location>
</feature>
<evidence type="ECO:0000256" key="1">
    <source>
        <dbReference type="ARBA" id="ARBA00010923"/>
    </source>
</evidence>
<protein>
    <recommendedName>
        <fullName evidence="4">Type I restriction modification DNA specificity domain-containing protein</fullName>
    </recommendedName>
</protein>
<gene>
    <name evidence="5" type="ORF">GCM10023185_19260</name>
</gene>
<evidence type="ECO:0000256" key="2">
    <source>
        <dbReference type="ARBA" id="ARBA00022747"/>
    </source>
</evidence>
<proteinExistence type="inferred from homology"/>
<dbReference type="EMBL" id="BAABGZ010000018">
    <property type="protein sequence ID" value="GAA4355935.1"/>
    <property type="molecule type" value="Genomic_DNA"/>
</dbReference>
<evidence type="ECO:0000256" key="3">
    <source>
        <dbReference type="ARBA" id="ARBA00023125"/>
    </source>
</evidence>
<evidence type="ECO:0000313" key="6">
    <source>
        <dbReference type="Proteomes" id="UP001501153"/>
    </source>
</evidence>
<sequence>MSILLNERAPWQPNSTEGWSLVQLKRPFAIELGKMLRPEPLGADDIEVPYLKSQHVQWEGVRLEDLPTMWASPNEVDALRLDIGDLLVCEGGDVGRAALIDVSPPENCIIQNALHRVRGRGKASVAFLRYLLIHATNQEWFDVLCNRSTIAHFTVEKFGEMWAWLPPLLQQQQLAALLDRETSRLDALMAAKQEQLELIAEKRRALITRAVTQGLNADAPRRATGLPWLGEVPAHWEVVRLKYLAQGPLDYGANEAADEDNPDFPRFIRITDIDEDGNLRSDTFASLAPELAEPYLLSDGDILLARSGATVGKTFIYRASMGPACFAGYLIRMHPQLRKVLADFIYNFSLTDSYWGQIRESAIQSTIQNFSAEKYGDMVLPLPDLHEQMLITAYIEAETKKLDTLRETTEISLGLIHEQRAALIAAAVTGKLDLINS</sequence>
<dbReference type="InterPro" id="IPR044946">
    <property type="entry name" value="Restrct_endonuc_typeI_TRD_sf"/>
</dbReference>
<dbReference type="InterPro" id="IPR000055">
    <property type="entry name" value="Restrct_endonuc_typeI_TRD"/>
</dbReference>
<accession>A0ABP8IC67</accession>
<keyword evidence="6" id="KW-1185">Reference proteome</keyword>
<dbReference type="Pfam" id="PF01420">
    <property type="entry name" value="Methylase_S"/>
    <property type="match status" value="1"/>
</dbReference>
<dbReference type="PANTHER" id="PTHR43140:SF1">
    <property type="entry name" value="TYPE I RESTRICTION ENZYME ECOKI SPECIFICITY SUBUNIT"/>
    <property type="match status" value="1"/>
</dbReference>
<evidence type="ECO:0000259" key="4">
    <source>
        <dbReference type="Pfam" id="PF01420"/>
    </source>
</evidence>
<name>A0ABP8IC67_9BACT</name>
<keyword evidence="3" id="KW-0238">DNA-binding</keyword>
<dbReference type="CDD" id="cd17521">
    <property type="entry name" value="RMtype1_S_Sau13435ORF2165P_TRD2-CR2_like"/>
    <property type="match status" value="1"/>
</dbReference>
<organism evidence="5 6">
    <name type="scientific">Hymenobacter saemangeumensis</name>
    <dbReference type="NCBI Taxonomy" id="1084522"/>
    <lineage>
        <taxon>Bacteria</taxon>
        <taxon>Pseudomonadati</taxon>
        <taxon>Bacteroidota</taxon>
        <taxon>Cytophagia</taxon>
        <taxon>Cytophagales</taxon>
        <taxon>Hymenobacteraceae</taxon>
        <taxon>Hymenobacter</taxon>
    </lineage>
</organism>
<evidence type="ECO:0000313" key="5">
    <source>
        <dbReference type="EMBL" id="GAA4355935.1"/>
    </source>
</evidence>
<dbReference type="Proteomes" id="UP001501153">
    <property type="component" value="Unassembled WGS sequence"/>
</dbReference>
<reference evidence="6" key="1">
    <citation type="journal article" date="2019" name="Int. J. Syst. Evol. Microbiol.">
        <title>The Global Catalogue of Microorganisms (GCM) 10K type strain sequencing project: providing services to taxonomists for standard genome sequencing and annotation.</title>
        <authorList>
            <consortium name="The Broad Institute Genomics Platform"/>
            <consortium name="The Broad Institute Genome Sequencing Center for Infectious Disease"/>
            <person name="Wu L."/>
            <person name="Ma J."/>
        </authorList>
    </citation>
    <scope>NUCLEOTIDE SEQUENCE [LARGE SCALE GENOMIC DNA]</scope>
    <source>
        <strain evidence="6">JCM 17923</strain>
    </source>
</reference>
<comment type="similarity">
    <text evidence="1">Belongs to the type-I restriction system S methylase family.</text>
</comment>